<evidence type="ECO:0000313" key="2">
    <source>
        <dbReference type="Proteomes" id="UP000242520"/>
    </source>
</evidence>
<dbReference type="STRING" id="1123350.SAMN02744040_01611"/>
<organism evidence="1 2">
    <name type="scientific">Tepidibacter thalassicus DSM 15285</name>
    <dbReference type="NCBI Taxonomy" id="1123350"/>
    <lineage>
        <taxon>Bacteria</taxon>
        <taxon>Bacillati</taxon>
        <taxon>Bacillota</taxon>
        <taxon>Clostridia</taxon>
        <taxon>Peptostreptococcales</taxon>
        <taxon>Peptostreptococcaceae</taxon>
        <taxon>Tepidibacter</taxon>
    </lineage>
</organism>
<dbReference type="InterPro" id="IPR009366">
    <property type="entry name" value="Protein_Veg"/>
</dbReference>
<name>A0A1M5S2A7_9FIRM</name>
<dbReference type="Gene3D" id="2.30.30.100">
    <property type="match status" value="1"/>
</dbReference>
<dbReference type="Proteomes" id="UP000242520">
    <property type="component" value="Unassembled WGS sequence"/>
</dbReference>
<proteinExistence type="predicted"/>
<sequence>MTKNLICDIMLTYNGEEGDFLATKHTLDQIRRNIEKHIGKRVVLRANKGRKKMIVKQGILENTYPSIFVVKIDDSNSTRVSYSYSDVLTCTVKLQICANENVS</sequence>
<dbReference type="EMBL" id="FQXH01000016">
    <property type="protein sequence ID" value="SHH32614.1"/>
    <property type="molecule type" value="Genomic_DNA"/>
</dbReference>
<keyword evidence="2" id="KW-1185">Reference proteome</keyword>
<dbReference type="GO" id="GO:0006355">
    <property type="term" value="P:regulation of DNA-templated transcription"/>
    <property type="evidence" value="ECO:0007669"/>
    <property type="project" value="InterPro"/>
</dbReference>
<protein>
    <submittedName>
        <fullName evidence="1">Uncharacterized protein Veg</fullName>
    </submittedName>
</protein>
<gene>
    <name evidence="1" type="ORF">SAMN02744040_01611</name>
</gene>
<accession>A0A1M5S2A7</accession>
<evidence type="ECO:0000313" key="1">
    <source>
        <dbReference type="EMBL" id="SHH32614.1"/>
    </source>
</evidence>
<dbReference type="PANTHER" id="PTHR40026:SF1">
    <property type="entry name" value="PROTEIN VEG"/>
    <property type="match status" value="1"/>
</dbReference>
<dbReference type="AlphaFoldDB" id="A0A1M5S2A7"/>
<reference evidence="2" key="1">
    <citation type="submission" date="2016-11" db="EMBL/GenBank/DDBJ databases">
        <authorList>
            <person name="Varghese N."/>
            <person name="Submissions S."/>
        </authorList>
    </citation>
    <scope>NUCLEOTIDE SEQUENCE [LARGE SCALE GENOMIC DNA]</scope>
    <source>
        <strain evidence="2">DSM 15285</strain>
    </source>
</reference>
<dbReference type="Pfam" id="PF06257">
    <property type="entry name" value="VEG"/>
    <property type="match status" value="1"/>
</dbReference>
<dbReference type="PANTHER" id="PTHR40026">
    <property type="entry name" value="PROTEIN VEG"/>
    <property type="match status" value="1"/>
</dbReference>